<organism evidence="2 3">
    <name type="scientific">Candidatus Endonucleibacter bathymodioli</name>
    <dbReference type="NCBI Taxonomy" id="539814"/>
    <lineage>
        <taxon>Bacteria</taxon>
        <taxon>Pseudomonadati</taxon>
        <taxon>Pseudomonadota</taxon>
        <taxon>Gammaproteobacteria</taxon>
        <taxon>Oceanospirillales</taxon>
        <taxon>Endozoicomonadaceae</taxon>
        <taxon>Candidatus Endonucleibacter</taxon>
    </lineage>
</organism>
<accession>A0AA90NMN4</accession>
<evidence type="ECO:0000313" key="2">
    <source>
        <dbReference type="EMBL" id="MDP0589397.1"/>
    </source>
</evidence>
<name>A0AA90NMN4_9GAMM</name>
<evidence type="ECO:0000313" key="3">
    <source>
        <dbReference type="Proteomes" id="UP001178148"/>
    </source>
</evidence>
<protein>
    <submittedName>
        <fullName evidence="2">Uncharacterized protein</fullName>
    </submittedName>
</protein>
<sequence length="406" mass="46760">MSDEQRVRSNTVENMLPNDKEKSSRPKYLSDTQIQEVKDCSLKYINLMFNEKYTDMSLFYMDTFNWGHKAKRKEFVVSFMLMLSASEKYKDKSVAEVMEIETMLGDNVNDKNHNEIIYLIENKRNSLLSYESEESIHDSYDEYIENIKNSVTYFEKKQVWKTGGDDDGHLPLRSRGAFMHHSKNKEIHDIVDKKLSSLHKEIGSAPENDKITAICNYVMEKANHELLYSSTRESGPGFNDDNWSPAANKESKMISVKTAERYANEDDGGEADFKPGSFSGSFGDCDHFANNSVNTLNSLNLDQRYDFGQFVSSCNYKMGHAMCYLHDTVAKKIMVIDPWMNVYYDLENHEHFCGQYLKEKFTVDMTSLRTDSDSVIDDIVGSKIRNGIKYSGSVFSEHLKAHYKSV</sequence>
<evidence type="ECO:0000256" key="1">
    <source>
        <dbReference type="SAM" id="MobiDB-lite"/>
    </source>
</evidence>
<dbReference type="EMBL" id="JASXSV010000013">
    <property type="protein sequence ID" value="MDP0589397.1"/>
    <property type="molecule type" value="Genomic_DNA"/>
</dbReference>
<gene>
    <name evidence="2" type="ORF">QS748_09495</name>
</gene>
<reference evidence="2 3" key="1">
    <citation type="journal article" date="2023" name="bioRxiv">
        <title>An intranuclear bacterial parasite of deep-sea mussels expresses apoptosis inhibitors acquired from its host.</title>
        <authorList>
            <person name="Gonzalez Porras M.A."/>
            <person name="Assie A."/>
            <person name="Tietjen M."/>
            <person name="Violette M."/>
            <person name="Kleiner M."/>
            <person name="Gruber-Vodicka H."/>
            <person name="Dubilier N."/>
            <person name="Leisch N."/>
        </authorList>
    </citation>
    <scope>NUCLEOTIDE SEQUENCE [LARGE SCALE GENOMIC DNA]</scope>
    <source>
        <strain evidence="2">IAP13</strain>
    </source>
</reference>
<keyword evidence="3" id="KW-1185">Reference proteome</keyword>
<comment type="caution">
    <text evidence="2">The sequence shown here is derived from an EMBL/GenBank/DDBJ whole genome shotgun (WGS) entry which is preliminary data.</text>
</comment>
<feature type="region of interest" description="Disordered" evidence="1">
    <location>
        <begin position="1"/>
        <end position="28"/>
    </location>
</feature>
<dbReference type="AlphaFoldDB" id="A0AA90NMN4"/>
<proteinExistence type="predicted"/>
<dbReference type="Proteomes" id="UP001178148">
    <property type="component" value="Unassembled WGS sequence"/>
</dbReference>